<reference evidence="3" key="1">
    <citation type="journal article" date="2019" name="Int. J. Syst. Evol. Microbiol.">
        <title>The Global Catalogue of Microorganisms (GCM) 10K type strain sequencing project: providing services to taxonomists for standard genome sequencing and annotation.</title>
        <authorList>
            <consortium name="The Broad Institute Genomics Platform"/>
            <consortium name="The Broad Institute Genome Sequencing Center for Infectious Disease"/>
            <person name="Wu L."/>
            <person name="Ma J."/>
        </authorList>
    </citation>
    <scope>NUCLEOTIDE SEQUENCE [LARGE SCALE GENOMIC DNA]</scope>
    <source>
        <strain evidence="3">CCM 8895</strain>
    </source>
</reference>
<proteinExistence type="predicted"/>
<dbReference type="Gene3D" id="3.10.180.10">
    <property type="entry name" value="2,3-Dihydroxybiphenyl 1,2-Dioxygenase, domain 1"/>
    <property type="match status" value="1"/>
</dbReference>
<dbReference type="RefSeq" id="WP_125592418.1">
    <property type="nucleotide sequence ID" value="NZ_JBHSSN010000014.1"/>
</dbReference>
<dbReference type="Pfam" id="PF00903">
    <property type="entry name" value="Glyoxalase"/>
    <property type="match status" value="1"/>
</dbReference>
<comment type="caution">
    <text evidence="2">The sequence shown here is derived from an EMBL/GenBank/DDBJ whole genome shotgun (WGS) entry which is preliminary data.</text>
</comment>
<dbReference type="SUPFAM" id="SSF54593">
    <property type="entry name" value="Glyoxalase/Bleomycin resistance protein/Dihydroxybiphenyl dioxygenase"/>
    <property type="match status" value="1"/>
</dbReference>
<dbReference type="InterPro" id="IPR029068">
    <property type="entry name" value="Glyas_Bleomycin-R_OHBP_Dase"/>
</dbReference>
<protein>
    <submittedName>
        <fullName evidence="2">VOC family protein</fullName>
    </submittedName>
</protein>
<dbReference type="InterPro" id="IPR004360">
    <property type="entry name" value="Glyas_Fos-R_dOase_dom"/>
</dbReference>
<sequence>MKKGIELDIVVSNARRSVDRFQNVFNVKIEEIQSTIEADDTILVDMEGMKIHFLSENKEIGFKIPQNTPESIWVNVIVDDIEKTKDAAIKAGFELTIPITEEPYEKMLYMLLKDTDNYQWMVYEAK</sequence>
<evidence type="ECO:0000313" key="2">
    <source>
        <dbReference type="EMBL" id="MFC6323496.1"/>
    </source>
</evidence>
<accession>A0ABW1UXN2</accession>
<gene>
    <name evidence="2" type="ORF">ACFP1F_07075</name>
</gene>
<dbReference type="Proteomes" id="UP001596186">
    <property type="component" value="Unassembled WGS sequence"/>
</dbReference>
<evidence type="ECO:0000313" key="3">
    <source>
        <dbReference type="Proteomes" id="UP001596186"/>
    </source>
</evidence>
<name>A0ABW1UXN2_9LACO</name>
<feature type="domain" description="Glyoxalase/fosfomycin resistance/dioxygenase" evidence="1">
    <location>
        <begin position="8"/>
        <end position="122"/>
    </location>
</feature>
<keyword evidence="3" id="KW-1185">Reference proteome</keyword>
<organism evidence="2 3">
    <name type="scientific">Companilactobacillus baiquanensis</name>
    <dbReference type="NCBI Taxonomy" id="2486005"/>
    <lineage>
        <taxon>Bacteria</taxon>
        <taxon>Bacillati</taxon>
        <taxon>Bacillota</taxon>
        <taxon>Bacilli</taxon>
        <taxon>Lactobacillales</taxon>
        <taxon>Lactobacillaceae</taxon>
        <taxon>Companilactobacillus</taxon>
    </lineage>
</organism>
<dbReference type="EMBL" id="JBHSSN010000014">
    <property type="protein sequence ID" value="MFC6323496.1"/>
    <property type="molecule type" value="Genomic_DNA"/>
</dbReference>
<evidence type="ECO:0000259" key="1">
    <source>
        <dbReference type="Pfam" id="PF00903"/>
    </source>
</evidence>